<evidence type="ECO:0000256" key="2">
    <source>
        <dbReference type="ARBA" id="ARBA00023315"/>
    </source>
</evidence>
<evidence type="ECO:0000256" key="3">
    <source>
        <dbReference type="SAM" id="MobiDB-lite"/>
    </source>
</evidence>
<evidence type="ECO:0000313" key="6">
    <source>
        <dbReference type="Proteomes" id="UP000002484"/>
    </source>
</evidence>
<dbReference type="PANTHER" id="PTHR43420">
    <property type="entry name" value="ACETYLTRANSFERASE"/>
    <property type="match status" value="1"/>
</dbReference>
<evidence type="ECO:0000259" key="4">
    <source>
        <dbReference type="PROSITE" id="PS51186"/>
    </source>
</evidence>
<sequence length="278" mass="29425">MTDATRARVHDDGRQQGGQAGGDDVLDNVIWTALTSRQAGFADRPGRVARAGQFQPEVAPFAAMAGGPGAWAWDDLAAVVGPGGVATLFFVEDAPPAGWTVLDRIGLVQMVATADFADAPEPAARPLGPADVPAMIELVERTKPGPFRSRTVELGSYLGVFEGDALVAMAGERLRAPGYTEISAVCTDPALRGQGLATRLMRAVAAGIRGRGETPFLHASALNTNAIRLYEHLGFVTRTVTNFQFVQAPALPEQRPAADDGPDYDEEDEPFVRRGECG</sequence>
<dbReference type="STRING" id="298654.FraEuI1c_4650"/>
<dbReference type="InParanoid" id="E3IY45"/>
<evidence type="ECO:0000256" key="1">
    <source>
        <dbReference type="ARBA" id="ARBA00022679"/>
    </source>
</evidence>
<dbReference type="AlphaFoldDB" id="E3IY45"/>
<dbReference type="eggNOG" id="COG3393">
    <property type="taxonomic scope" value="Bacteria"/>
</dbReference>
<feature type="region of interest" description="Disordered" evidence="3">
    <location>
        <begin position="1"/>
        <end position="22"/>
    </location>
</feature>
<dbReference type="Proteomes" id="UP000002484">
    <property type="component" value="Chromosome"/>
</dbReference>
<organism evidence="5 6">
    <name type="scientific">Pseudofrankia inefficax (strain DSM 45817 / CECT 9037 / DDB 130130 / EuI1c)</name>
    <name type="common">Frankia inefficax</name>
    <dbReference type="NCBI Taxonomy" id="298654"/>
    <lineage>
        <taxon>Bacteria</taxon>
        <taxon>Bacillati</taxon>
        <taxon>Actinomycetota</taxon>
        <taxon>Actinomycetes</taxon>
        <taxon>Frankiales</taxon>
        <taxon>Frankiaceae</taxon>
        <taxon>Pseudofrankia</taxon>
    </lineage>
</organism>
<keyword evidence="6" id="KW-1185">Reference proteome</keyword>
<dbReference type="PANTHER" id="PTHR43420:SF3">
    <property type="entry name" value="N-ACETYLTRANSFERASE DOMAIN-CONTAINING PROTEIN"/>
    <property type="match status" value="1"/>
</dbReference>
<keyword evidence="1 5" id="KW-0808">Transferase</keyword>
<evidence type="ECO:0000313" key="5">
    <source>
        <dbReference type="EMBL" id="ADP82643.1"/>
    </source>
</evidence>
<feature type="compositionally biased region" description="Basic and acidic residues" evidence="3">
    <location>
        <begin position="1"/>
        <end position="14"/>
    </location>
</feature>
<gene>
    <name evidence="5" type="ordered locus">FraEuI1c_4650</name>
</gene>
<feature type="compositionally biased region" description="Acidic residues" evidence="3">
    <location>
        <begin position="260"/>
        <end position="269"/>
    </location>
</feature>
<accession>E3IY45</accession>
<name>E3IY45_PSEI1</name>
<dbReference type="InterPro" id="IPR000182">
    <property type="entry name" value="GNAT_dom"/>
</dbReference>
<dbReference type="InterPro" id="IPR013653">
    <property type="entry name" value="GCN5-like_dom"/>
</dbReference>
<dbReference type="EMBL" id="CP002299">
    <property type="protein sequence ID" value="ADP82643.1"/>
    <property type="molecule type" value="Genomic_DNA"/>
</dbReference>
<dbReference type="Gene3D" id="3.40.630.30">
    <property type="match status" value="1"/>
</dbReference>
<keyword evidence="2" id="KW-0012">Acyltransferase</keyword>
<feature type="region of interest" description="Disordered" evidence="3">
    <location>
        <begin position="252"/>
        <end position="278"/>
    </location>
</feature>
<dbReference type="RefSeq" id="WP_013425761.1">
    <property type="nucleotide sequence ID" value="NC_014666.1"/>
</dbReference>
<dbReference type="InterPro" id="IPR016181">
    <property type="entry name" value="Acyl_CoA_acyltransferase"/>
</dbReference>
<dbReference type="KEGG" id="fri:FraEuI1c_4650"/>
<proteinExistence type="predicted"/>
<dbReference type="SUPFAM" id="SSF55729">
    <property type="entry name" value="Acyl-CoA N-acyltransferases (Nat)"/>
    <property type="match status" value="1"/>
</dbReference>
<dbReference type="HOGENOM" id="CLU_085660_0_0_11"/>
<dbReference type="Pfam" id="PF08445">
    <property type="entry name" value="FR47"/>
    <property type="match status" value="1"/>
</dbReference>
<dbReference type="GO" id="GO:0016747">
    <property type="term" value="F:acyltransferase activity, transferring groups other than amino-acyl groups"/>
    <property type="evidence" value="ECO:0007669"/>
    <property type="project" value="InterPro"/>
</dbReference>
<dbReference type="InterPro" id="IPR050680">
    <property type="entry name" value="YpeA/RimI_acetyltransf"/>
</dbReference>
<protein>
    <submittedName>
        <fullName evidence="5">GCN5-related N-acetyltransferase</fullName>
    </submittedName>
</protein>
<feature type="domain" description="N-acetyltransferase" evidence="4">
    <location>
        <begin position="122"/>
        <end position="258"/>
    </location>
</feature>
<dbReference type="CDD" id="cd04301">
    <property type="entry name" value="NAT_SF"/>
    <property type="match status" value="1"/>
</dbReference>
<dbReference type="PROSITE" id="PS51186">
    <property type="entry name" value="GNAT"/>
    <property type="match status" value="1"/>
</dbReference>
<reference evidence="5 6" key="1">
    <citation type="submission" date="2010-10" db="EMBL/GenBank/DDBJ databases">
        <title>Complete sequence of Frankia sp. EuI1c.</title>
        <authorList>
            <consortium name="US DOE Joint Genome Institute"/>
            <person name="Lucas S."/>
            <person name="Copeland A."/>
            <person name="Lapidus A."/>
            <person name="Cheng J.-F."/>
            <person name="Bruce D."/>
            <person name="Goodwin L."/>
            <person name="Pitluck S."/>
            <person name="Chertkov O."/>
            <person name="Detter J.C."/>
            <person name="Han C."/>
            <person name="Tapia R."/>
            <person name="Land M."/>
            <person name="Hauser L."/>
            <person name="Jeffries C."/>
            <person name="Kyrpides N."/>
            <person name="Ivanova N."/>
            <person name="Mikhailova N."/>
            <person name="Beauchemin N."/>
            <person name="Sen A."/>
            <person name="Sur S.A."/>
            <person name="Gtari M."/>
            <person name="Wall L."/>
            <person name="Tisa L."/>
            <person name="Woyke T."/>
        </authorList>
    </citation>
    <scope>NUCLEOTIDE SEQUENCE [LARGE SCALE GENOMIC DNA]</scope>
    <source>
        <strain evidence="6">DSM 45817 / CECT 9037 / EuI1c</strain>
    </source>
</reference>